<dbReference type="RefSeq" id="WP_008082275.1">
    <property type="nucleotide sequence ID" value="NC_013926.1"/>
</dbReference>
<feature type="transmembrane region" description="Helical" evidence="1">
    <location>
        <begin position="207"/>
        <end position="225"/>
    </location>
</feature>
<evidence type="ECO:0000313" key="2">
    <source>
        <dbReference type="EMBL" id="ADD08535.1"/>
    </source>
</evidence>
<dbReference type="PANTHER" id="PTHR20992">
    <property type="entry name" value="AT15442P-RELATED"/>
    <property type="match status" value="1"/>
</dbReference>
<keyword evidence="1" id="KW-1133">Transmembrane helix</keyword>
<name>B5I9J4_ACIB4</name>
<evidence type="ECO:0000313" key="3">
    <source>
        <dbReference type="Proteomes" id="UP000001400"/>
    </source>
</evidence>
<feature type="transmembrane region" description="Helical" evidence="1">
    <location>
        <begin position="262"/>
        <end position="284"/>
    </location>
</feature>
<dbReference type="Proteomes" id="UP000001400">
    <property type="component" value="Chromosome"/>
</dbReference>
<keyword evidence="1" id="KW-0472">Membrane</keyword>
<organism evidence="2 3">
    <name type="scientific">Aciduliprofundum boonei (strain DSM 19572 / T469)</name>
    <dbReference type="NCBI Taxonomy" id="439481"/>
    <lineage>
        <taxon>Archaea</taxon>
        <taxon>Methanobacteriati</taxon>
        <taxon>Thermoplasmatota</taxon>
        <taxon>DHVE2 group</taxon>
        <taxon>Candidatus Aciduliprofundum</taxon>
    </lineage>
</organism>
<sequence>MKRVTVIAQKKELEKVKNAAENLIYNVEDLENGLVRLDIYVNDALLDDLIPKLQDSVDLRHRESVIEVVSPDFVISSSLQKREKSIKKEGRATVEELLASSKKYTRIDFGKTTLIIIAGIIALIGLFMNNVPIIIGAMLLSPLLGPIYSFVINISVGRSKDAWLSMLNMGIMLILVIVTSYIATLLISIFIPVYLTPEILMRFDTNPIYILMAILLGFAAVFAYAKGLSESIAGIAIAAALLPPLVVSGIALAMYLDYAAKPLLLSMENIVGLITGGLMAIIVLRIEPRRYYEKAKARKMLHRLYLTLTSLLVILILLSLLL</sequence>
<keyword evidence="1" id="KW-0812">Transmembrane</keyword>
<reference evidence="2" key="1">
    <citation type="submission" date="2010-02" db="EMBL/GenBank/DDBJ databases">
        <title>Complete sequence of Aciduliprofundum boonei T469.</title>
        <authorList>
            <consortium name="US DOE Joint Genome Institute"/>
            <person name="Lucas S."/>
            <person name="Copeland A."/>
            <person name="Lapidus A."/>
            <person name="Cheng J.-F."/>
            <person name="Bruce D."/>
            <person name="Goodwin L."/>
            <person name="Pitluck S."/>
            <person name="Saunders E."/>
            <person name="Detter J.C."/>
            <person name="Han C."/>
            <person name="Tapia R."/>
            <person name="Land M."/>
            <person name="Hauser L."/>
            <person name="Kyrpides N."/>
            <person name="Mikhailova N."/>
            <person name="Flores G."/>
            <person name="Reysenbach A.-L."/>
            <person name="Woyke T."/>
        </authorList>
    </citation>
    <scope>NUCLEOTIDE SEQUENCE</scope>
    <source>
        <strain evidence="2">T469</strain>
    </source>
</reference>
<proteinExistence type="predicted"/>
<dbReference type="NCBIfam" id="TIGR00341">
    <property type="entry name" value="TIGR00341 family protein"/>
    <property type="match status" value="1"/>
</dbReference>
<feature type="transmembrane region" description="Helical" evidence="1">
    <location>
        <begin position="232"/>
        <end position="256"/>
    </location>
</feature>
<dbReference type="eggNOG" id="arCOG02264">
    <property type="taxonomic scope" value="Archaea"/>
</dbReference>
<dbReference type="STRING" id="439481.Aboo_0724"/>
<dbReference type="HOGENOM" id="CLU_050976_0_0_2"/>
<dbReference type="Pfam" id="PF04087">
    <property type="entry name" value="DUF389"/>
    <property type="match status" value="1"/>
</dbReference>
<evidence type="ECO:0000256" key="1">
    <source>
        <dbReference type="SAM" id="Phobius"/>
    </source>
</evidence>
<keyword evidence="3" id="KW-1185">Reference proteome</keyword>
<dbReference type="GeneID" id="8827670"/>
<protein>
    <recommendedName>
        <fullName evidence="4">TIGR00341 family protein</fullName>
    </recommendedName>
</protein>
<dbReference type="AlphaFoldDB" id="B5I9J4"/>
<dbReference type="PANTHER" id="PTHR20992:SF9">
    <property type="entry name" value="AT15442P-RELATED"/>
    <property type="match status" value="1"/>
</dbReference>
<feature type="transmembrane region" description="Helical" evidence="1">
    <location>
        <begin position="133"/>
        <end position="154"/>
    </location>
</feature>
<dbReference type="EMBL" id="CP001941">
    <property type="protein sequence ID" value="ADD08535.1"/>
    <property type="molecule type" value="Genomic_DNA"/>
</dbReference>
<evidence type="ECO:0008006" key="4">
    <source>
        <dbReference type="Google" id="ProtNLM"/>
    </source>
</evidence>
<feature type="transmembrane region" description="Helical" evidence="1">
    <location>
        <begin position="304"/>
        <end position="321"/>
    </location>
</feature>
<accession>B5I9J4</accession>
<dbReference type="KEGG" id="abi:Aboo_0724"/>
<dbReference type="OrthoDB" id="3266at2157"/>
<feature type="transmembrane region" description="Helical" evidence="1">
    <location>
        <begin position="166"/>
        <end position="195"/>
    </location>
</feature>
<dbReference type="InterPro" id="IPR005240">
    <property type="entry name" value="DUF389"/>
</dbReference>
<feature type="transmembrane region" description="Helical" evidence="1">
    <location>
        <begin position="109"/>
        <end position="127"/>
    </location>
</feature>
<gene>
    <name evidence="2" type="ordered locus">Aboo_0724</name>
</gene>